<evidence type="ECO:0000256" key="1">
    <source>
        <dbReference type="SAM" id="MobiDB-lite"/>
    </source>
</evidence>
<keyword evidence="3" id="KW-1185">Reference proteome</keyword>
<reference evidence="2 3" key="1">
    <citation type="journal article" date="2020" name="BMC Genomics">
        <title>Intraspecific diversification of the crop wild relative Brassica cretica Lam. using demographic model selection.</title>
        <authorList>
            <person name="Kioukis A."/>
            <person name="Michalopoulou V.A."/>
            <person name="Briers L."/>
            <person name="Pirintsos S."/>
            <person name="Studholme D.J."/>
            <person name="Pavlidis P."/>
            <person name="Sarris P.F."/>
        </authorList>
    </citation>
    <scope>NUCLEOTIDE SEQUENCE [LARGE SCALE GENOMIC DNA]</scope>
    <source>
        <strain evidence="3">cv. PFS-1207/04</strain>
    </source>
</reference>
<sequence length="103" mass="11637">MQGQDPESSYVNRPKQATSLGISIRSMSSRGNRLSSRCWGKPRYHFLQPPGTTQTLRSPIRKRSGSLLEGTPSSVPGTELPSKKWKTSDKENLPYFRIWKSLT</sequence>
<name>A0ABQ7DQ52_BRACR</name>
<feature type="compositionally biased region" description="Polar residues" evidence="1">
    <location>
        <begin position="1"/>
        <end position="35"/>
    </location>
</feature>
<evidence type="ECO:0000313" key="2">
    <source>
        <dbReference type="EMBL" id="KAF3580113.1"/>
    </source>
</evidence>
<accession>A0ABQ7DQ52</accession>
<feature type="region of interest" description="Disordered" evidence="1">
    <location>
        <begin position="1"/>
        <end position="36"/>
    </location>
</feature>
<feature type="region of interest" description="Disordered" evidence="1">
    <location>
        <begin position="49"/>
        <end position="86"/>
    </location>
</feature>
<dbReference type="EMBL" id="QGKV02000649">
    <property type="protein sequence ID" value="KAF3580113.1"/>
    <property type="molecule type" value="Genomic_DNA"/>
</dbReference>
<gene>
    <name evidence="2" type="ORF">DY000_02030787</name>
</gene>
<organism evidence="2 3">
    <name type="scientific">Brassica cretica</name>
    <name type="common">Mustard</name>
    <dbReference type="NCBI Taxonomy" id="69181"/>
    <lineage>
        <taxon>Eukaryota</taxon>
        <taxon>Viridiplantae</taxon>
        <taxon>Streptophyta</taxon>
        <taxon>Embryophyta</taxon>
        <taxon>Tracheophyta</taxon>
        <taxon>Spermatophyta</taxon>
        <taxon>Magnoliopsida</taxon>
        <taxon>eudicotyledons</taxon>
        <taxon>Gunneridae</taxon>
        <taxon>Pentapetalae</taxon>
        <taxon>rosids</taxon>
        <taxon>malvids</taxon>
        <taxon>Brassicales</taxon>
        <taxon>Brassicaceae</taxon>
        <taxon>Brassiceae</taxon>
        <taxon>Brassica</taxon>
    </lineage>
</organism>
<comment type="caution">
    <text evidence="2">The sequence shown here is derived from an EMBL/GenBank/DDBJ whole genome shotgun (WGS) entry which is preliminary data.</text>
</comment>
<proteinExistence type="predicted"/>
<protein>
    <submittedName>
        <fullName evidence="2">Uncharacterized protein</fullName>
    </submittedName>
</protein>
<evidence type="ECO:0000313" key="3">
    <source>
        <dbReference type="Proteomes" id="UP000266723"/>
    </source>
</evidence>
<dbReference type="Proteomes" id="UP000266723">
    <property type="component" value="Unassembled WGS sequence"/>
</dbReference>